<evidence type="ECO:0000256" key="4">
    <source>
        <dbReference type="ARBA" id="ARBA00022825"/>
    </source>
</evidence>
<comment type="similarity">
    <text evidence="1 5">Belongs to the peptidase S41A family.</text>
</comment>
<dbReference type="NCBIfam" id="TIGR00225">
    <property type="entry name" value="prc"/>
    <property type="match status" value="1"/>
</dbReference>
<evidence type="ECO:0000256" key="2">
    <source>
        <dbReference type="ARBA" id="ARBA00022670"/>
    </source>
</evidence>
<dbReference type="HOGENOM" id="CLU_017295_3_0_12"/>
<dbReference type="Gene3D" id="3.90.226.10">
    <property type="entry name" value="2-enoyl-CoA Hydratase, Chain A, domain 1"/>
    <property type="match status" value="1"/>
</dbReference>
<name>Q0SNF4_BORAP</name>
<keyword evidence="3 5" id="KW-0378">Hydrolase</keyword>
<dbReference type="CDD" id="cd07560">
    <property type="entry name" value="Peptidase_S41_CPP"/>
    <property type="match status" value="1"/>
</dbReference>
<dbReference type="SMART" id="SM00245">
    <property type="entry name" value="TSPc"/>
    <property type="match status" value="1"/>
</dbReference>
<dbReference type="EMBL" id="CP002933">
    <property type="protein sequence ID" value="AEL69584.1"/>
    <property type="molecule type" value="Genomic_DNA"/>
</dbReference>
<dbReference type="Proteomes" id="UP000005216">
    <property type="component" value="Chromosome"/>
</dbReference>
<dbReference type="InterPro" id="IPR005151">
    <property type="entry name" value="Tail-specific_protease"/>
</dbReference>
<evidence type="ECO:0000256" key="3">
    <source>
        <dbReference type="ARBA" id="ARBA00022801"/>
    </source>
</evidence>
<evidence type="ECO:0000256" key="5">
    <source>
        <dbReference type="RuleBase" id="RU004404"/>
    </source>
</evidence>
<dbReference type="Gene3D" id="2.30.42.10">
    <property type="match status" value="1"/>
</dbReference>
<organism evidence="7 8">
    <name type="scientific">Borreliella afzelii (strain PKo)</name>
    <name type="common">Borrelia afzelii</name>
    <dbReference type="NCBI Taxonomy" id="390236"/>
    <lineage>
        <taxon>Bacteria</taxon>
        <taxon>Pseudomonadati</taxon>
        <taxon>Spirochaetota</taxon>
        <taxon>Spirochaetia</taxon>
        <taxon>Spirochaetales</taxon>
        <taxon>Borreliaceae</taxon>
        <taxon>Borreliella</taxon>
    </lineage>
</organism>
<dbReference type="InterPro" id="IPR004447">
    <property type="entry name" value="Peptidase_S41A"/>
</dbReference>
<gene>
    <name evidence="7" type="ordered locus">BafPKo_0358</name>
</gene>
<dbReference type="InterPro" id="IPR041489">
    <property type="entry name" value="PDZ_6"/>
</dbReference>
<dbReference type="GO" id="GO:0006508">
    <property type="term" value="P:proteolysis"/>
    <property type="evidence" value="ECO:0007669"/>
    <property type="project" value="UniProtKB-KW"/>
</dbReference>
<protein>
    <submittedName>
        <fullName evidence="7">C-terminal processing peptidase family protein</fullName>
    </submittedName>
</protein>
<dbReference type="Pfam" id="PF17820">
    <property type="entry name" value="PDZ_6"/>
    <property type="match status" value="1"/>
</dbReference>
<dbReference type="InterPro" id="IPR036034">
    <property type="entry name" value="PDZ_sf"/>
</dbReference>
<dbReference type="KEGG" id="baf:BAPKO_0367"/>
<dbReference type="AlphaFoldDB" id="Q0SNF4"/>
<feature type="domain" description="PDZ" evidence="6">
    <location>
        <begin position="92"/>
        <end position="176"/>
    </location>
</feature>
<evidence type="ECO:0000256" key="1">
    <source>
        <dbReference type="ARBA" id="ARBA00009179"/>
    </source>
</evidence>
<keyword evidence="2 5" id="KW-0645">Protease</keyword>
<evidence type="ECO:0000259" key="6">
    <source>
        <dbReference type="PROSITE" id="PS50106"/>
    </source>
</evidence>
<dbReference type="InterPro" id="IPR055210">
    <property type="entry name" value="CtpA/B_N"/>
</dbReference>
<dbReference type="PANTHER" id="PTHR32060:SF30">
    <property type="entry name" value="CARBOXY-TERMINAL PROCESSING PROTEASE CTPA"/>
    <property type="match status" value="1"/>
</dbReference>
<dbReference type="eggNOG" id="COG0793">
    <property type="taxonomic scope" value="Bacteria"/>
</dbReference>
<dbReference type="GO" id="GO:0008236">
    <property type="term" value="F:serine-type peptidase activity"/>
    <property type="evidence" value="ECO:0007669"/>
    <property type="project" value="UniProtKB-KW"/>
</dbReference>
<dbReference type="InterPro" id="IPR001478">
    <property type="entry name" value="PDZ"/>
</dbReference>
<dbReference type="KEGG" id="bafz:BafPKo_0358"/>
<dbReference type="Pfam" id="PF03572">
    <property type="entry name" value="Peptidase_S41"/>
    <property type="match status" value="1"/>
</dbReference>
<dbReference type="FunFam" id="2.30.42.10:FF:000063">
    <property type="entry name" value="Peptidase, S41 family"/>
    <property type="match status" value="1"/>
</dbReference>
<dbReference type="GO" id="GO:0030288">
    <property type="term" value="C:outer membrane-bounded periplasmic space"/>
    <property type="evidence" value="ECO:0007669"/>
    <property type="project" value="TreeGrafter"/>
</dbReference>
<dbReference type="Pfam" id="PF22694">
    <property type="entry name" value="CtpB_N-like"/>
    <property type="match status" value="1"/>
</dbReference>
<proteinExistence type="inferred from homology"/>
<dbReference type="GO" id="GO:0004175">
    <property type="term" value="F:endopeptidase activity"/>
    <property type="evidence" value="ECO:0007669"/>
    <property type="project" value="TreeGrafter"/>
</dbReference>
<dbReference type="CDD" id="cd06782">
    <property type="entry name" value="cpPDZ_CPP-like"/>
    <property type="match status" value="1"/>
</dbReference>
<dbReference type="PROSITE" id="PS50106">
    <property type="entry name" value="PDZ"/>
    <property type="match status" value="1"/>
</dbReference>
<dbReference type="PANTHER" id="PTHR32060">
    <property type="entry name" value="TAIL-SPECIFIC PROTEASE"/>
    <property type="match status" value="1"/>
</dbReference>
<evidence type="ECO:0000313" key="7">
    <source>
        <dbReference type="EMBL" id="AEL69584.1"/>
    </source>
</evidence>
<evidence type="ECO:0000313" key="8">
    <source>
        <dbReference type="Proteomes" id="UP000005216"/>
    </source>
</evidence>
<accession>Q0SNF4</accession>
<dbReference type="SUPFAM" id="SSF52096">
    <property type="entry name" value="ClpP/crotonase"/>
    <property type="match status" value="1"/>
</dbReference>
<keyword evidence="8" id="KW-1185">Reference proteome</keyword>
<dbReference type="SMART" id="SM00228">
    <property type="entry name" value="PDZ"/>
    <property type="match status" value="1"/>
</dbReference>
<dbReference type="PATRIC" id="fig|390236.22.peg.351"/>
<dbReference type="InterPro" id="IPR029045">
    <property type="entry name" value="ClpP/crotonase-like_dom_sf"/>
</dbReference>
<keyword evidence="4 5" id="KW-0720">Serine protease</keyword>
<sequence>MKNKFLISVYFLLTLGISSLVIVESIFAFDESNNNNKLSRSSYEQMMIQAFEFVKENYVDPVSDEVIFEGALKGIFQALNDPYSQYLTKKDLEEISKTTVGDYVGIGISIIKKMHSQDKQDKAKDLDPNSACVSIVTPFEGGPAYKAGIKSGDCITAVDGKSVFSMEVDQVVDLLKGKEGTKVKVSILRGKNLTLDFELTREKIEIQTIKYDVINPDIGYVRIVSFNPHTSADFSKALDNLKNRNIKSLILDLRLNTGGYFQAAIKMADDILSKGTIVSTKSRNSSKPVDYKASSKQVLPSDIKIVALIDKSSASASEVFVGALKDNKRAYIIGEKSYGKGLIQHVVPFYTGGFKITSSKYYTPSGKSIHKIGIEPDLEIKSSDFSEEEALIYKEIFDKKLVEGFLKGKKSITEQEIDFFVENLVKENPKYKIDKEFLGKYVFFNYYQDNNKELPIYNLHYDKALKAACEYLSKLGN</sequence>
<dbReference type="RefSeq" id="WP_011600975.1">
    <property type="nucleotide sequence ID" value="NC_008277.1"/>
</dbReference>
<dbReference type="MEROPS" id="S41.013"/>
<dbReference type="OrthoDB" id="9812068at2"/>
<reference evidence="7 8" key="1">
    <citation type="journal article" date="2011" name="J. Bacteriol.">
        <title>Whole-genome sequences of two Borrelia afzelii and two Borrelia garinii Lyme disease agent isolates.</title>
        <authorList>
            <person name="Casjens S.R."/>
            <person name="Mongodin E.F."/>
            <person name="Qiu W.-G."/>
            <person name="Dunn J.J."/>
            <person name="Luft B.J."/>
            <person name="Fraser-Liggett C.M."/>
            <person name="Schutzer S.E."/>
        </authorList>
    </citation>
    <scope>NUCLEOTIDE SEQUENCE [LARGE SCALE GENOMIC DNA]</scope>
    <source>
        <strain evidence="7 8">PKo</strain>
    </source>
</reference>
<dbReference type="GO" id="GO:0007165">
    <property type="term" value="P:signal transduction"/>
    <property type="evidence" value="ECO:0007669"/>
    <property type="project" value="TreeGrafter"/>
</dbReference>
<dbReference type="Gene3D" id="3.30.750.44">
    <property type="match status" value="1"/>
</dbReference>
<dbReference type="SUPFAM" id="SSF50156">
    <property type="entry name" value="PDZ domain-like"/>
    <property type="match status" value="1"/>
</dbReference>
<dbReference type="STRING" id="29518.BLA32_02520"/>